<dbReference type="GO" id="GO:0003723">
    <property type="term" value="F:RNA binding"/>
    <property type="evidence" value="ECO:0007669"/>
    <property type="project" value="TreeGrafter"/>
</dbReference>
<dbReference type="Pfam" id="PF07521">
    <property type="entry name" value="RMMBL"/>
    <property type="match status" value="1"/>
</dbReference>
<evidence type="ECO:0000256" key="6">
    <source>
        <dbReference type="ARBA" id="ARBA00022801"/>
    </source>
</evidence>
<dbReference type="SMART" id="SM00849">
    <property type="entry name" value="Lactamase_B"/>
    <property type="match status" value="1"/>
</dbReference>
<dbReference type="GO" id="GO:0004521">
    <property type="term" value="F:RNA endonuclease activity"/>
    <property type="evidence" value="ECO:0007669"/>
    <property type="project" value="TreeGrafter"/>
</dbReference>
<feature type="domain" description="Pre-mRNA 3'-end-processing endonuclease polyadenylation factor C-term" evidence="11">
    <location>
        <begin position="508"/>
        <end position="785"/>
    </location>
</feature>
<sequence>MNDADSPILSLTMLGAGQEVGRSCCVIKYRGKTVVCDAGVHPAHSGLASLPFVDELDWSTVDAILVTHFHLDHAASLTYVMEKTNFKDGKGKVYMTHPTKAVYKYIMQDFVRMSSAGNESLYTPLDVSLSLSHITPISVHQLISPTPGLSFIPYHAGHVLGACMFLIDIAGLQVLYTGDYSREEDRHLVRAELPPIRPDLLIVESTYGVQGHEARESREARFTSSVHTIVKRGGHVLLPVFALGRAQELLLILDEYWAAHSELHGVPVYYASNLARKCMAVYQTYIHTMNTHIRSRFARKDNPFVFKHISHLPATRGWERKIAEAGPCVILASPGFMSSGPSRELLELWAPDARNGVIITGCMNSNDAMQYHFLTLRSIPQSPACLLVKHFIKMDIILEPDEIKPYRSDGPDGNKMIPRRLSVEYISFSAHVDGPQNTEFIEAVGARHVILVHGEQTAMGRLRGSLQARYKDRDEDVKIHTPKNLETLKLSFRGERAIGSLATPLPTVGSTLSGLLISKDYSYTLLSTKDLRDFTGLSLSTVTQKQRVPLTVGWALVRYHLEGMFGSVKEGRDEEGMPVLRVMSAVDVKLASEQELVLEWISGSSSDMIADAAVALVLGIDRSPASVKLTSHPHSHPHSHDPTTTDPDKHAAERLQHIVEFLEAHFGDVEFVDPSLQGDAVMTGQAGREITNEMEIESKPEVDDAKSDQVGEETKDVSMASGDEDQEDNKPNNPPVSMGPHLLVKVDKYEARVSIPSMAVLCNYEPLRRRINAVLEMAIATIDALADSYEVTGQNNASTQPVMEDTKEIMMESGA</sequence>
<feature type="region of interest" description="Disordered" evidence="8">
    <location>
        <begin position="692"/>
        <end position="740"/>
    </location>
</feature>
<dbReference type="Pfam" id="PF10996">
    <property type="entry name" value="Beta-Casp"/>
    <property type="match status" value="1"/>
</dbReference>
<evidence type="ECO:0000259" key="9">
    <source>
        <dbReference type="SMART" id="SM00849"/>
    </source>
</evidence>
<keyword evidence="6" id="KW-0378">Hydrolase</keyword>
<dbReference type="InterPro" id="IPR001279">
    <property type="entry name" value="Metallo-B-lactamas"/>
</dbReference>
<keyword evidence="3" id="KW-0507">mRNA processing</keyword>
<feature type="domain" description="Metallo-beta-lactamase" evidence="9">
    <location>
        <begin position="21"/>
        <end position="235"/>
    </location>
</feature>
<dbReference type="PANTHER" id="PTHR11203:SF11">
    <property type="entry name" value="CLEAVAGE AND POLYADENYLATION SPECIFICITY FACTOR SUBUNIT 3"/>
    <property type="match status" value="1"/>
</dbReference>
<dbReference type="EMBL" id="CAJMWZ010006241">
    <property type="protein sequence ID" value="CAE6518617.1"/>
    <property type="molecule type" value="Genomic_DNA"/>
</dbReference>
<feature type="domain" description="Beta-Casp" evidence="10">
    <location>
        <begin position="246"/>
        <end position="368"/>
    </location>
</feature>
<dbReference type="InterPro" id="IPR036866">
    <property type="entry name" value="RibonucZ/Hydroxyglut_hydro"/>
</dbReference>
<dbReference type="PANTHER" id="PTHR11203">
    <property type="entry name" value="CLEAVAGE AND POLYADENYLATION SPECIFICITY FACTOR FAMILY MEMBER"/>
    <property type="match status" value="1"/>
</dbReference>
<evidence type="ECO:0000256" key="4">
    <source>
        <dbReference type="ARBA" id="ARBA00022722"/>
    </source>
</evidence>
<dbReference type="GO" id="GO:0005847">
    <property type="term" value="C:mRNA cleavage and polyadenylation specificity factor complex"/>
    <property type="evidence" value="ECO:0007669"/>
    <property type="project" value="TreeGrafter"/>
</dbReference>
<dbReference type="SMART" id="SM01098">
    <property type="entry name" value="CPSF73-100_C"/>
    <property type="match status" value="1"/>
</dbReference>
<comment type="similarity">
    <text evidence="2">Belongs to the metallo-beta-lactamase superfamily. RNA-metabolizing metallo-beta-lactamase-like family. CPSF2/YSH1 subfamily.</text>
</comment>
<dbReference type="Proteomes" id="UP000663850">
    <property type="component" value="Unassembled WGS sequence"/>
</dbReference>
<evidence type="ECO:0000256" key="7">
    <source>
        <dbReference type="ARBA" id="ARBA00023242"/>
    </source>
</evidence>
<evidence type="ECO:0000313" key="13">
    <source>
        <dbReference type="Proteomes" id="UP000663850"/>
    </source>
</evidence>
<evidence type="ECO:0000256" key="3">
    <source>
        <dbReference type="ARBA" id="ARBA00022664"/>
    </source>
</evidence>
<organism evidence="12 13">
    <name type="scientific">Rhizoctonia solani</name>
    <dbReference type="NCBI Taxonomy" id="456999"/>
    <lineage>
        <taxon>Eukaryota</taxon>
        <taxon>Fungi</taxon>
        <taxon>Dikarya</taxon>
        <taxon>Basidiomycota</taxon>
        <taxon>Agaricomycotina</taxon>
        <taxon>Agaricomycetes</taxon>
        <taxon>Cantharellales</taxon>
        <taxon>Ceratobasidiaceae</taxon>
        <taxon>Rhizoctonia</taxon>
    </lineage>
</organism>
<keyword evidence="4" id="KW-0540">Nuclease</keyword>
<feature type="compositionally biased region" description="Basic and acidic residues" evidence="8">
    <location>
        <begin position="696"/>
        <end position="716"/>
    </location>
</feature>
<reference evidence="12" key="1">
    <citation type="submission" date="2021-01" db="EMBL/GenBank/DDBJ databases">
        <authorList>
            <person name="Kaushik A."/>
        </authorList>
    </citation>
    <scope>NUCLEOTIDE SEQUENCE</scope>
    <source>
        <strain evidence="12">Type strain: AG8-Rh-89/</strain>
    </source>
</reference>
<evidence type="ECO:0000259" key="10">
    <source>
        <dbReference type="SMART" id="SM01027"/>
    </source>
</evidence>
<dbReference type="Pfam" id="PF00753">
    <property type="entry name" value="Lactamase_B"/>
    <property type="match status" value="1"/>
</dbReference>
<keyword evidence="5" id="KW-0255">Endonuclease</keyword>
<dbReference type="SMART" id="SM01027">
    <property type="entry name" value="Beta-Casp"/>
    <property type="match status" value="1"/>
</dbReference>
<evidence type="ECO:0000256" key="2">
    <source>
        <dbReference type="ARBA" id="ARBA00010624"/>
    </source>
</evidence>
<name>A0A8H3DAZ4_9AGAM</name>
<dbReference type="InterPro" id="IPR050698">
    <property type="entry name" value="MBL"/>
</dbReference>
<accession>A0A8H3DAZ4</accession>
<dbReference type="GO" id="GO:0006398">
    <property type="term" value="P:mRNA 3'-end processing by stem-loop binding and cleavage"/>
    <property type="evidence" value="ECO:0007669"/>
    <property type="project" value="TreeGrafter"/>
</dbReference>
<comment type="subcellular location">
    <subcellularLocation>
        <location evidence="1">Nucleus</location>
    </subcellularLocation>
</comment>
<evidence type="ECO:0000256" key="1">
    <source>
        <dbReference type="ARBA" id="ARBA00004123"/>
    </source>
</evidence>
<dbReference type="InterPro" id="IPR022712">
    <property type="entry name" value="Beta_Casp"/>
</dbReference>
<feature type="compositionally biased region" description="Basic and acidic residues" evidence="8">
    <location>
        <begin position="638"/>
        <end position="649"/>
    </location>
</feature>
<dbReference type="Pfam" id="PF11718">
    <property type="entry name" value="CPSF73-100_C"/>
    <property type="match status" value="1"/>
</dbReference>
<dbReference type="SUPFAM" id="SSF56281">
    <property type="entry name" value="Metallo-hydrolase/oxidoreductase"/>
    <property type="match status" value="1"/>
</dbReference>
<dbReference type="InterPro" id="IPR021718">
    <property type="entry name" value="CPSF73-100_C"/>
</dbReference>
<proteinExistence type="inferred from homology"/>
<dbReference type="AlphaFoldDB" id="A0A8H3DAZ4"/>
<dbReference type="InterPro" id="IPR011108">
    <property type="entry name" value="RMMBL"/>
</dbReference>
<keyword evidence="7" id="KW-0539">Nucleus</keyword>
<feature type="region of interest" description="Disordered" evidence="8">
    <location>
        <begin position="627"/>
        <end position="649"/>
    </location>
</feature>
<protein>
    <submittedName>
        <fullName evidence="12">Uncharacterized protein</fullName>
    </submittedName>
</protein>
<dbReference type="Gene3D" id="3.60.15.10">
    <property type="entry name" value="Ribonuclease Z/Hydroxyacylglutathione hydrolase-like"/>
    <property type="match status" value="1"/>
</dbReference>
<evidence type="ECO:0000259" key="11">
    <source>
        <dbReference type="SMART" id="SM01098"/>
    </source>
</evidence>
<evidence type="ECO:0000256" key="8">
    <source>
        <dbReference type="SAM" id="MobiDB-lite"/>
    </source>
</evidence>
<gene>
    <name evidence="12" type="ORF">RDB_LOCUS115194</name>
</gene>
<dbReference type="GO" id="GO:0004534">
    <property type="term" value="F:5'-3' RNA exonuclease activity"/>
    <property type="evidence" value="ECO:0007669"/>
    <property type="project" value="TreeGrafter"/>
</dbReference>
<evidence type="ECO:0000256" key="5">
    <source>
        <dbReference type="ARBA" id="ARBA00022759"/>
    </source>
</evidence>
<evidence type="ECO:0000313" key="12">
    <source>
        <dbReference type="EMBL" id="CAE6518617.1"/>
    </source>
</evidence>
<dbReference type="Gene3D" id="3.40.50.10890">
    <property type="match status" value="1"/>
</dbReference>
<comment type="caution">
    <text evidence="12">The sequence shown here is derived from an EMBL/GenBank/DDBJ whole genome shotgun (WGS) entry which is preliminary data.</text>
</comment>